<dbReference type="Ensembl" id="ENSOCUT00000022627.3">
    <property type="protein sequence ID" value="ENSOCUP00000025207.2"/>
    <property type="gene ID" value="ENSOCUG00000023829.3"/>
</dbReference>
<dbReference type="eggNOG" id="ENOG502QPSI">
    <property type="taxonomic scope" value="Eukaryota"/>
</dbReference>
<feature type="region of interest" description="Disordered" evidence="2">
    <location>
        <begin position="341"/>
        <end position="499"/>
    </location>
</feature>
<sequence length="627" mass="71293">GQSQEPGMQSSSPMWEAETQLLETPRVCISTKLELELYLHFASQILQGHGEANTMVALMKVYQEEDEAYQELVTVATTLFQYLLQPFRDMREAATSCKLGILKSLDEDDLGPKRVAALQKEAKEWARQAKDAVVSIQDITVNYFKETVAALAGMQRQMEQDKKRFGQAAWATAAPRLEKLKLMLARETLQLMRAKELCLNQQRAEIRGKMEDLPEQAKNIDVVDELEIQYYEIQLELYEVKFEILRNEEILLTTQLDSIKRLIKEKQNEVVYYDPCENPEDLKAIDQAGALQDEKHLEVCELGRQRRQLESRRGSICARRARLRNRKDQCQENHRLRLQQAEESRRYVHQHHGIQRKRDKMKEEEQKNKEWINQERQKTLQRLRAFKEKRPARPVPRTSCSEPGAPNPSPGLSPQTPSPAVSSSPWEPRSTLSPQGAPVKPPRRQDCVGNGPARVFVTGGAQTPSTSSEDLSPPQHPPFLFPTPTPPHPHPTRRGRAARRRRRSLLCQLGLKLIQVHTSGSMDEVLASLRRGRTPLRSVDVPAGPPPRAAVNEHILAAIRQGVKLKKVHRESSPSPSQKPASDLERSIKAALQRIKRVAADSEEELESGEEEEATVATEQSQSEWDQ</sequence>
<dbReference type="STRING" id="9986.ENSOCUP00000025207"/>
<dbReference type="PANTHER" id="PTHR23330:SF6">
    <property type="entry name" value="WASP HOMOLOG-ASSOCIATED PROTEIN WITH ACTIN, MEMBRANES AND MICROTUBULES"/>
    <property type="match status" value="1"/>
</dbReference>
<dbReference type="GO" id="GO:0005829">
    <property type="term" value="C:cytosol"/>
    <property type="evidence" value="ECO:0007669"/>
    <property type="project" value="Ensembl"/>
</dbReference>
<feature type="compositionally biased region" description="Polar residues" evidence="2">
    <location>
        <begin position="460"/>
        <end position="470"/>
    </location>
</feature>
<reference evidence="4 5" key="1">
    <citation type="journal article" date="2011" name="Nature">
        <title>A high-resolution map of human evolutionary constraint using 29 mammals.</title>
        <authorList>
            <person name="Lindblad-Toh K."/>
            <person name="Garber M."/>
            <person name="Zuk O."/>
            <person name="Lin M.F."/>
            <person name="Parker B.J."/>
            <person name="Washietl S."/>
            <person name="Kheradpour P."/>
            <person name="Ernst J."/>
            <person name="Jordan G."/>
            <person name="Mauceli E."/>
            <person name="Ward L.D."/>
            <person name="Lowe C.B."/>
            <person name="Holloway A.K."/>
            <person name="Clamp M."/>
            <person name="Gnerre S."/>
            <person name="Alfoldi J."/>
            <person name="Beal K."/>
            <person name="Chang J."/>
            <person name="Clawson H."/>
            <person name="Cuff J."/>
            <person name="Di Palma F."/>
            <person name="Fitzgerald S."/>
            <person name="Flicek P."/>
            <person name="Guttman M."/>
            <person name="Hubisz M.J."/>
            <person name="Jaffe D.B."/>
            <person name="Jungreis I."/>
            <person name="Kent W.J."/>
            <person name="Kostka D."/>
            <person name="Lara M."/>
            <person name="Martins A.L."/>
            <person name="Massingham T."/>
            <person name="Moltke I."/>
            <person name="Raney B.J."/>
            <person name="Rasmussen M.D."/>
            <person name="Robinson J."/>
            <person name="Stark A."/>
            <person name="Vilella A.J."/>
            <person name="Wen J."/>
            <person name="Xie X."/>
            <person name="Zody M.C."/>
            <person name="Baldwin J."/>
            <person name="Bloom T."/>
            <person name="Chin C.W."/>
            <person name="Heiman D."/>
            <person name="Nicol R."/>
            <person name="Nusbaum C."/>
            <person name="Young S."/>
            <person name="Wilkinson J."/>
            <person name="Worley K.C."/>
            <person name="Kovar C.L."/>
            <person name="Muzny D.M."/>
            <person name="Gibbs R.A."/>
            <person name="Cree A."/>
            <person name="Dihn H.H."/>
            <person name="Fowler G."/>
            <person name="Jhangiani S."/>
            <person name="Joshi V."/>
            <person name="Lee S."/>
            <person name="Lewis L.R."/>
            <person name="Nazareth L.V."/>
            <person name="Okwuonu G."/>
            <person name="Santibanez J."/>
            <person name="Warren W.C."/>
            <person name="Mardis E.R."/>
            <person name="Weinstock G.M."/>
            <person name="Wilson R.K."/>
            <person name="Delehaunty K."/>
            <person name="Dooling D."/>
            <person name="Fronik C."/>
            <person name="Fulton L."/>
            <person name="Fulton B."/>
            <person name="Graves T."/>
            <person name="Minx P."/>
            <person name="Sodergren E."/>
            <person name="Birney E."/>
            <person name="Margulies E.H."/>
            <person name="Herrero J."/>
            <person name="Green E.D."/>
            <person name="Haussler D."/>
            <person name="Siepel A."/>
            <person name="Goldman N."/>
            <person name="Pollard K.S."/>
            <person name="Pedersen J.S."/>
            <person name="Lander E.S."/>
            <person name="Kellis M."/>
        </authorList>
    </citation>
    <scope>NUCLEOTIDE SEQUENCE [LARGE SCALE GENOMIC DNA]</scope>
    <source>
        <strain evidence="5">Thorbecke</strain>
    </source>
</reference>
<protein>
    <submittedName>
        <fullName evidence="4">WASP homolog associated with actin, golgi membranes and microtubules</fullName>
    </submittedName>
</protein>
<feature type="region of interest" description="Disordered" evidence="2">
    <location>
        <begin position="564"/>
        <end position="627"/>
    </location>
</feature>
<dbReference type="InterPro" id="IPR003124">
    <property type="entry name" value="WH2_dom"/>
</dbReference>
<dbReference type="Proteomes" id="UP000001811">
    <property type="component" value="Unplaced"/>
</dbReference>
<evidence type="ECO:0000256" key="1">
    <source>
        <dbReference type="ARBA" id="ARBA00023054"/>
    </source>
</evidence>
<dbReference type="PROSITE" id="PS51082">
    <property type="entry name" value="WH2"/>
    <property type="match status" value="1"/>
</dbReference>
<feature type="compositionally biased region" description="Acidic residues" evidence="2">
    <location>
        <begin position="601"/>
        <end position="614"/>
    </location>
</feature>
<feature type="domain" description="WH2" evidence="3">
    <location>
        <begin position="551"/>
        <end position="568"/>
    </location>
</feature>
<dbReference type="GO" id="GO:0000139">
    <property type="term" value="C:Golgi membrane"/>
    <property type="evidence" value="ECO:0007669"/>
    <property type="project" value="Ensembl"/>
</dbReference>
<feature type="compositionally biased region" description="Pro residues" evidence="2">
    <location>
        <begin position="474"/>
        <end position="489"/>
    </location>
</feature>
<dbReference type="GO" id="GO:0031267">
    <property type="term" value="F:small GTPase binding"/>
    <property type="evidence" value="ECO:0007669"/>
    <property type="project" value="Ensembl"/>
</dbReference>
<dbReference type="Bgee" id="ENSOCUG00000023829">
    <property type="expression patterns" value="Expressed in autopod skin and 18 other cell types or tissues"/>
</dbReference>
<evidence type="ECO:0000259" key="3">
    <source>
        <dbReference type="PROSITE" id="PS51082"/>
    </source>
</evidence>
<dbReference type="PANTHER" id="PTHR23330">
    <property type="entry name" value="P300 TRANSCRIPTIONAL COFACTOR JMY-RELATED"/>
    <property type="match status" value="1"/>
</dbReference>
<gene>
    <name evidence="4" type="primary">WHAMM</name>
</gene>
<dbReference type="InParanoid" id="G1U707"/>
<feature type="compositionally biased region" description="Polar residues" evidence="2">
    <location>
        <begin position="412"/>
        <end position="434"/>
    </location>
</feature>
<dbReference type="AlphaFoldDB" id="G1U707"/>
<evidence type="ECO:0000313" key="5">
    <source>
        <dbReference type="Proteomes" id="UP000001811"/>
    </source>
</evidence>
<proteinExistence type="predicted"/>
<dbReference type="GO" id="GO:0051127">
    <property type="term" value="P:positive regulation of actin nucleation"/>
    <property type="evidence" value="ECO:0007669"/>
    <property type="project" value="Ensembl"/>
</dbReference>
<dbReference type="FunCoup" id="G1U707">
    <property type="interactions" value="611"/>
</dbReference>
<evidence type="ECO:0000313" key="4">
    <source>
        <dbReference type="Ensembl" id="ENSOCUP00000025207.2"/>
    </source>
</evidence>
<dbReference type="GO" id="GO:0033116">
    <property type="term" value="C:endoplasmic reticulum-Golgi intermediate compartment membrane"/>
    <property type="evidence" value="ECO:0007669"/>
    <property type="project" value="Ensembl"/>
</dbReference>
<dbReference type="GO" id="GO:0003779">
    <property type="term" value="F:actin binding"/>
    <property type="evidence" value="ECO:0007669"/>
    <property type="project" value="InterPro"/>
</dbReference>
<organism evidence="4 5">
    <name type="scientific">Oryctolagus cuniculus</name>
    <name type="common">Rabbit</name>
    <dbReference type="NCBI Taxonomy" id="9986"/>
    <lineage>
        <taxon>Eukaryota</taxon>
        <taxon>Metazoa</taxon>
        <taxon>Chordata</taxon>
        <taxon>Craniata</taxon>
        <taxon>Vertebrata</taxon>
        <taxon>Euteleostomi</taxon>
        <taxon>Mammalia</taxon>
        <taxon>Eutheria</taxon>
        <taxon>Euarchontoglires</taxon>
        <taxon>Glires</taxon>
        <taxon>Lagomorpha</taxon>
        <taxon>Leporidae</taxon>
        <taxon>Oryctolagus</taxon>
    </lineage>
</organism>
<dbReference type="Pfam" id="PF15871">
    <property type="entry name" value="JMY"/>
    <property type="match status" value="1"/>
</dbReference>
<accession>G1U707</accession>
<feature type="compositionally biased region" description="Basic and acidic residues" evidence="2">
    <location>
        <begin position="360"/>
        <end position="378"/>
    </location>
</feature>
<dbReference type="GO" id="GO:0008017">
    <property type="term" value="F:microtubule binding"/>
    <property type="evidence" value="ECO:0007669"/>
    <property type="project" value="Ensembl"/>
</dbReference>
<feature type="compositionally biased region" description="Basic residues" evidence="2">
    <location>
        <begin position="490"/>
        <end position="499"/>
    </location>
</feature>
<reference evidence="4" key="2">
    <citation type="submission" date="2025-08" db="UniProtKB">
        <authorList>
            <consortium name="Ensembl"/>
        </authorList>
    </citation>
    <scope>IDENTIFICATION</scope>
    <source>
        <strain evidence="4">Thorbecke</strain>
    </source>
</reference>
<dbReference type="HOGENOM" id="CLU_012316_1_0_1"/>
<name>G1U707_RABIT</name>
<dbReference type="GO" id="GO:0097320">
    <property type="term" value="P:plasma membrane tubulation"/>
    <property type="evidence" value="ECO:0007669"/>
    <property type="project" value="Ensembl"/>
</dbReference>
<dbReference type="GeneTree" id="ENSGT00510000046704"/>
<keyword evidence="1" id="KW-0175">Coiled coil</keyword>
<dbReference type="InterPro" id="IPR031738">
    <property type="entry name" value="JMY/WHAMM"/>
</dbReference>
<dbReference type="GO" id="GO:0006888">
    <property type="term" value="P:endoplasmic reticulum to Golgi vesicle-mediated transport"/>
    <property type="evidence" value="ECO:0007669"/>
    <property type="project" value="Ensembl"/>
</dbReference>
<dbReference type="GO" id="GO:0034314">
    <property type="term" value="P:Arp2/3 complex-mediated actin nucleation"/>
    <property type="evidence" value="ECO:0007669"/>
    <property type="project" value="TreeGrafter"/>
</dbReference>
<evidence type="ECO:0000256" key="2">
    <source>
        <dbReference type="SAM" id="MobiDB-lite"/>
    </source>
</evidence>
<feature type="compositionally biased region" description="Basic residues" evidence="2">
    <location>
        <begin position="347"/>
        <end position="359"/>
    </location>
</feature>
<dbReference type="GO" id="GO:0030032">
    <property type="term" value="P:lamellipodium assembly"/>
    <property type="evidence" value="ECO:0007669"/>
    <property type="project" value="Ensembl"/>
</dbReference>
<dbReference type="GO" id="GO:0071933">
    <property type="term" value="F:Arp2/3 complex binding"/>
    <property type="evidence" value="ECO:0007669"/>
    <property type="project" value="Ensembl"/>
</dbReference>
<dbReference type="GO" id="GO:0048041">
    <property type="term" value="P:focal adhesion assembly"/>
    <property type="evidence" value="ECO:0007669"/>
    <property type="project" value="Ensembl"/>
</dbReference>
<dbReference type="PaxDb" id="9986-ENSOCUP00000025207"/>
<reference evidence="4" key="3">
    <citation type="submission" date="2025-09" db="UniProtKB">
        <authorList>
            <consortium name="Ensembl"/>
        </authorList>
    </citation>
    <scope>IDENTIFICATION</scope>
    <source>
        <strain evidence="4">Thorbecke</strain>
    </source>
</reference>
<keyword evidence="5" id="KW-1185">Reference proteome</keyword>